<keyword evidence="5 10" id="KW-0053">Apoptosis</keyword>
<keyword evidence="6 10" id="KW-0391">Immunity</keyword>
<dbReference type="OrthoDB" id="100767at2759"/>
<comment type="subcellular location">
    <subcellularLocation>
        <location evidence="1">Cytoplasm</location>
    </subcellularLocation>
</comment>
<dbReference type="SMART" id="SM00031">
    <property type="entry name" value="DED"/>
    <property type="match status" value="1"/>
</dbReference>
<dbReference type="CDD" id="cd08306">
    <property type="entry name" value="Death_FADD"/>
    <property type="match status" value="1"/>
</dbReference>
<dbReference type="PANTHER" id="PTHR15077:SF10">
    <property type="entry name" value="FAS-ASSOCIATED DEATH DOMAIN PROTEIN"/>
    <property type="match status" value="1"/>
</dbReference>
<evidence type="ECO:0000256" key="7">
    <source>
        <dbReference type="ARBA" id="ARBA00059068"/>
    </source>
</evidence>
<sequence length="197" mass="22706">MDPFLVLLHSLSTGLSNSELTELKFLCHKLVSKRKLERIHCGLDLFLVLLEQNELERQRTQLLRELLTSLRRVDLLQRLDDFEAGATAGASPEEAGLRAAFDIICDNVGRDWRRLARQLNVSDTKIDAIEEQYPRNLAERVRESLRIWKNLEKENATVTHLVQVLRDCKMNLVADLVEEKQQAQESQNKIQSMSPMT</sequence>
<dbReference type="GO" id="GO:0030674">
    <property type="term" value="F:protein-macromolecule adaptor activity"/>
    <property type="evidence" value="ECO:0007669"/>
    <property type="project" value="UniProtKB-ARBA"/>
</dbReference>
<keyword evidence="4 10" id="KW-0399">Innate immunity</keyword>
<dbReference type="GO" id="GO:0045087">
    <property type="term" value="P:innate immune response"/>
    <property type="evidence" value="ECO:0007669"/>
    <property type="project" value="UniProtKB-KW"/>
</dbReference>
<protein>
    <recommendedName>
        <fullName evidence="9 10">FAS-associated death domain protein</fullName>
    </recommendedName>
    <alternativeName>
        <fullName evidence="10">FAS-associating death domain-containing protein</fullName>
    </alternativeName>
</protein>
<name>A0A6P6E2Z0_OCTDE</name>
<evidence type="ECO:0000256" key="8">
    <source>
        <dbReference type="ARBA" id="ARBA00066149"/>
    </source>
</evidence>
<dbReference type="Pfam" id="PF00531">
    <property type="entry name" value="Death"/>
    <property type="match status" value="1"/>
</dbReference>
<comment type="subunit">
    <text evidence="8">Can self-associate. Component of the AIM2 PANoptosome complex, a multiprotein complex that drives inflammatory cell death (PANoptosis). Component of the death-induced signaling complex (DISC) composed of cell surface receptor FAS/CD95 or TNFRSF1A, adapter protein FADD and the CASP8 protease; recruitment of CASP8 to the complex is required for processing of CASP8 into the p18 and p10 subunits. Interacts (via death domain) with FAS (via death domain). Interacts directly (via DED domain) with NOL3 (via CARD domain); inhibits death-inducing signaling complex (DISC) assembly by inhibiting the increase in FAS-FADD binding induced by FAS activation. Interacts with CFLAR, PEA15 and MBD4. When phosphorylated, part of a complex containing HIPK3 and FAS. May interact with MAVS/IPS1. Interacts with MOCV v-CFLAR protein and PIDD1. Interacts with RIPK1 and TRADD. Interacts with stimulated TNFRSF10B. Interacts with DDX24.</text>
</comment>
<dbReference type="GO" id="GO:0002821">
    <property type="term" value="P:positive regulation of adaptive immune response"/>
    <property type="evidence" value="ECO:0007669"/>
    <property type="project" value="UniProtKB-UniRule"/>
</dbReference>
<dbReference type="AlphaFoldDB" id="A0A6P6E2Z0"/>
<dbReference type="GO" id="GO:0031265">
    <property type="term" value="C:CD95 death-inducing signaling complex"/>
    <property type="evidence" value="ECO:0007669"/>
    <property type="project" value="TreeGrafter"/>
</dbReference>
<evidence type="ECO:0000256" key="5">
    <source>
        <dbReference type="ARBA" id="ARBA00022703"/>
    </source>
</evidence>
<keyword evidence="13" id="KW-1185">Reference proteome</keyword>
<evidence type="ECO:0000256" key="10">
    <source>
        <dbReference type="PIRNR" id="PIRNR018586"/>
    </source>
</evidence>
<dbReference type="CDD" id="cd08336">
    <property type="entry name" value="DED_FADD"/>
    <property type="match status" value="1"/>
</dbReference>
<feature type="domain" description="DED" evidence="12">
    <location>
        <begin position="3"/>
        <end position="81"/>
    </location>
</feature>
<evidence type="ECO:0000313" key="15">
    <source>
        <dbReference type="RefSeq" id="XP_023566621.1"/>
    </source>
</evidence>
<dbReference type="CTD" id="8772"/>
<dbReference type="SUPFAM" id="SSF47986">
    <property type="entry name" value="DEATH domain"/>
    <property type="match status" value="1"/>
</dbReference>
<dbReference type="PROSITE" id="PS50017">
    <property type="entry name" value="DEATH_DOMAIN"/>
    <property type="match status" value="1"/>
</dbReference>
<evidence type="ECO:0000259" key="12">
    <source>
        <dbReference type="PROSITE" id="PS50168"/>
    </source>
</evidence>
<dbReference type="FunFam" id="1.10.533.10:FF:000059">
    <property type="entry name" value="Fas-associated via death domain"/>
    <property type="match status" value="1"/>
</dbReference>
<dbReference type="RefSeq" id="XP_023566621.1">
    <property type="nucleotide sequence ID" value="XM_023710853.1"/>
</dbReference>
<evidence type="ECO:0000313" key="13">
    <source>
        <dbReference type="Proteomes" id="UP000515203"/>
    </source>
</evidence>
<dbReference type="InterPro" id="IPR000488">
    <property type="entry name" value="Death_dom"/>
</dbReference>
<evidence type="ECO:0000259" key="11">
    <source>
        <dbReference type="PROSITE" id="PS50017"/>
    </source>
</evidence>
<dbReference type="GO" id="GO:0001819">
    <property type="term" value="P:positive regulation of cytokine production"/>
    <property type="evidence" value="ECO:0007669"/>
    <property type="project" value="UniProtKB-ARBA"/>
</dbReference>
<dbReference type="Pfam" id="PF01335">
    <property type="entry name" value="DED"/>
    <property type="match status" value="1"/>
</dbReference>
<evidence type="ECO:0000256" key="6">
    <source>
        <dbReference type="ARBA" id="ARBA00022859"/>
    </source>
</evidence>
<dbReference type="InterPro" id="IPR016729">
    <property type="entry name" value="FADD"/>
</dbReference>
<evidence type="ECO:0000256" key="4">
    <source>
        <dbReference type="ARBA" id="ARBA00022588"/>
    </source>
</evidence>
<dbReference type="PROSITE" id="PS50168">
    <property type="entry name" value="DED"/>
    <property type="match status" value="1"/>
</dbReference>
<dbReference type="GO" id="GO:0005123">
    <property type="term" value="F:death receptor binding"/>
    <property type="evidence" value="ECO:0007669"/>
    <property type="project" value="TreeGrafter"/>
</dbReference>
<proteinExistence type="predicted"/>
<dbReference type="SMART" id="SM00005">
    <property type="entry name" value="DEATH"/>
    <property type="match status" value="1"/>
</dbReference>
<dbReference type="GO" id="GO:0097191">
    <property type="term" value="P:extrinsic apoptotic signaling pathway"/>
    <property type="evidence" value="ECO:0007669"/>
    <property type="project" value="TreeGrafter"/>
</dbReference>
<accession>A0A6P6E2Z0</accession>
<dbReference type="Gene3D" id="1.10.533.10">
    <property type="entry name" value="Death Domain, Fas"/>
    <property type="match status" value="2"/>
</dbReference>
<keyword evidence="2" id="KW-0963">Cytoplasm</keyword>
<dbReference type="GeneID" id="101581606"/>
<dbReference type="InterPro" id="IPR049634">
    <property type="entry name" value="FADD_vert"/>
</dbReference>
<dbReference type="GO" id="GO:0005737">
    <property type="term" value="C:cytoplasm"/>
    <property type="evidence" value="ECO:0007669"/>
    <property type="project" value="UniProtKB-SubCell"/>
</dbReference>
<comment type="function">
    <text evidence="7 10">Apoptotic adapter molecule that recruits caspases CASP8 or CASP10 to the activated FAS/CD95 or TNFRSF1A/TNFR-1 receptors. The resulting aggregate called the death-inducing signaling complex (DISC) performs CASP8 proteolytic activation. Active CASP8 initiates the subsequent cascade of caspases mediating apoptosis. Involved in interferon-mediated antiviral immune response, playing a role in the positive regulation of interferon signaling.</text>
</comment>
<evidence type="ECO:0000256" key="9">
    <source>
        <dbReference type="ARBA" id="ARBA00069996"/>
    </source>
</evidence>
<gene>
    <name evidence="14 15" type="primary">Fadd</name>
</gene>
<dbReference type="InterPro" id="IPR011029">
    <property type="entry name" value="DEATH-like_dom_sf"/>
</dbReference>
<dbReference type="RefSeq" id="XP_004627165.2">
    <property type="nucleotide sequence ID" value="XM_004627108.3"/>
</dbReference>
<dbReference type="PIRSF" id="PIRSF018586">
    <property type="entry name" value="FADD"/>
    <property type="match status" value="1"/>
</dbReference>
<evidence type="ECO:0000256" key="3">
    <source>
        <dbReference type="ARBA" id="ARBA00022553"/>
    </source>
</evidence>
<evidence type="ECO:0000256" key="1">
    <source>
        <dbReference type="ARBA" id="ARBA00004496"/>
    </source>
</evidence>
<organism evidence="13 15">
    <name type="scientific">Octodon degus</name>
    <name type="common">Degu</name>
    <name type="synonym">Sciurus degus</name>
    <dbReference type="NCBI Taxonomy" id="10160"/>
    <lineage>
        <taxon>Eukaryota</taxon>
        <taxon>Metazoa</taxon>
        <taxon>Chordata</taxon>
        <taxon>Craniata</taxon>
        <taxon>Vertebrata</taxon>
        <taxon>Euteleostomi</taxon>
        <taxon>Mammalia</taxon>
        <taxon>Eutheria</taxon>
        <taxon>Euarchontoglires</taxon>
        <taxon>Glires</taxon>
        <taxon>Rodentia</taxon>
        <taxon>Hystricomorpha</taxon>
        <taxon>Octodontidae</taxon>
        <taxon>Octodon</taxon>
    </lineage>
</organism>
<dbReference type="GO" id="GO:0089720">
    <property type="term" value="F:caspase binding"/>
    <property type="evidence" value="ECO:0007669"/>
    <property type="project" value="TreeGrafter"/>
</dbReference>
<dbReference type="GO" id="GO:2001238">
    <property type="term" value="P:positive regulation of extrinsic apoptotic signaling pathway"/>
    <property type="evidence" value="ECO:0007669"/>
    <property type="project" value="UniProtKB-ARBA"/>
</dbReference>
<evidence type="ECO:0000256" key="2">
    <source>
        <dbReference type="ARBA" id="ARBA00022490"/>
    </source>
</evidence>
<dbReference type="InterPro" id="IPR001875">
    <property type="entry name" value="DED_dom"/>
</dbReference>
<dbReference type="FunFam" id="1.10.533.10:FF:000062">
    <property type="entry name" value="Fas-associated via death domain"/>
    <property type="match status" value="1"/>
</dbReference>
<feature type="domain" description="Death" evidence="11">
    <location>
        <begin position="97"/>
        <end position="181"/>
    </location>
</feature>
<dbReference type="PANTHER" id="PTHR15077">
    <property type="entry name" value="FAS-ASSOCIATING DEATH DOMAIN-CONTAINING PROTEIN FADD"/>
    <property type="match status" value="1"/>
</dbReference>
<keyword evidence="3" id="KW-0597">Phosphoprotein</keyword>
<evidence type="ECO:0000313" key="14">
    <source>
        <dbReference type="RefSeq" id="XP_004627165.2"/>
    </source>
</evidence>
<dbReference type="GO" id="GO:0045089">
    <property type="term" value="P:positive regulation of innate immune response"/>
    <property type="evidence" value="ECO:0007669"/>
    <property type="project" value="TreeGrafter"/>
</dbReference>
<dbReference type="Proteomes" id="UP000515203">
    <property type="component" value="Unplaced"/>
</dbReference>
<reference evidence="14 15" key="1">
    <citation type="submission" date="2025-04" db="UniProtKB">
        <authorList>
            <consortium name="RefSeq"/>
        </authorList>
    </citation>
    <scope>IDENTIFICATION</scope>
</reference>